<reference evidence="4 6" key="2">
    <citation type="submission" date="2019-08" db="EMBL/GenBank/DDBJ databases">
        <title>Deep-cultivation of Planctomycetes and their phenomic and genomic characterization uncovers novel biology.</title>
        <authorList>
            <person name="Wiegand S."/>
            <person name="Jogler M."/>
            <person name="Boedeker C."/>
            <person name="Pinto D."/>
            <person name="Vollmers J."/>
            <person name="Rivas-Marin E."/>
            <person name="Kohn T."/>
            <person name="Peeters S.H."/>
            <person name="Heuer A."/>
            <person name="Rast P."/>
            <person name="Oberbeckmann S."/>
            <person name="Bunk B."/>
            <person name="Jeske O."/>
            <person name="Meyerdierks A."/>
            <person name="Storesund J.E."/>
            <person name="Kallscheuer N."/>
            <person name="Luecker S."/>
            <person name="Lage O.M."/>
            <person name="Pohl T."/>
            <person name="Merkel B.J."/>
            <person name="Hornburger P."/>
            <person name="Mueller R.-W."/>
            <person name="Bruemmer F."/>
            <person name="Labrenz M."/>
            <person name="Spormann A.M."/>
            <person name="Op den Camp H."/>
            <person name="Overmann J."/>
            <person name="Amann R."/>
            <person name="Jetten M.S.M."/>
            <person name="Mascher T."/>
            <person name="Medema M.H."/>
            <person name="Devos D.P."/>
            <person name="Kaster A.-K."/>
            <person name="Ovreas L."/>
            <person name="Rohde M."/>
            <person name="Galperin M.Y."/>
            <person name="Jogler C."/>
        </authorList>
    </citation>
    <scope>NUCLEOTIDE SEQUENCE [LARGE SCALE GENOMIC DNA]</scope>
    <source>
        <strain evidence="4 6">DSM 8797</strain>
    </source>
</reference>
<accession>A0A3D3RB95</accession>
<evidence type="ECO:0000313" key="3">
    <source>
        <dbReference type="EMBL" id="HCO26069.1"/>
    </source>
</evidence>
<feature type="signal peptide" evidence="2">
    <location>
        <begin position="1"/>
        <end position="26"/>
    </location>
</feature>
<feature type="region of interest" description="Disordered" evidence="1">
    <location>
        <begin position="236"/>
        <end position="303"/>
    </location>
</feature>
<dbReference type="AlphaFoldDB" id="A0A3D3RB95"/>
<dbReference type="EMBL" id="CP042910">
    <property type="protein sequence ID" value="QEG19151.1"/>
    <property type="molecule type" value="Genomic_DNA"/>
</dbReference>
<keyword evidence="6" id="KW-1185">Reference proteome</keyword>
<dbReference type="Gene3D" id="3.10.560.10">
    <property type="entry name" value="Outer membrane lipoprotein wza domain like"/>
    <property type="match status" value="1"/>
</dbReference>
<evidence type="ECO:0000256" key="1">
    <source>
        <dbReference type="SAM" id="MobiDB-lite"/>
    </source>
</evidence>
<protein>
    <recommendedName>
        <fullName evidence="7">SLBB domain protein</fullName>
    </recommendedName>
</protein>
<feature type="compositionally biased region" description="Polar residues" evidence="1">
    <location>
        <begin position="244"/>
        <end position="256"/>
    </location>
</feature>
<proteinExistence type="predicted"/>
<keyword evidence="2" id="KW-0732">Signal</keyword>
<reference evidence="3 5" key="1">
    <citation type="journal article" date="2018" name="Nat. Biotechnol.">
        <title>A standardized bacterial taxonomy based on genome phylogeny substantially revises the tree of life.</title>
        <authorList>
            <person name="Parks D.H."/>
            <person name="Chuvochina M."/>
            <person name="Waite D.W."/>
            <person name="Rinke C."/>
            <person name="Skarshewski A."/>
            <person name="Chaumeil P.A."/>
            <person name="Hugenholtz P."/>
        </authorList>
    </citation>
    <scope>NUCLEOTIDE SEQUENCE [LARGE SCALE GENOMIC DNA]</scope>
    <source>
        <strain evidence="3">UBA9375</strain>
    </source>
</reference>
<evidence type="ECO:0000313" key="6">
    <source>
        <dbReference type="Proteomes" id="UP000322887"/>
    </source>
</evidence>
<organism evidence="3 5">
    <name type="scientific">Gimesia maris</name>
    <dbReference type="NCBI Taxonomy" id="122"/>
    <lineage>
        <taxon>Bacteria</taxon>
        <taxon>Pseudomonadati</taxon>
        <taxon>Planctomycetota</taxon>
        <taxon>Planctomycetia</taxon>
        <taxon>Planctomycetales</taxon>
        <taxon>Planctomycetaceae</taxon>
        <taxon>Gimesia</taxon>
    </lineage>
</organism>
<feature type="chain" id="PRO_5017681194" description="SLBB domain protein" evidence="2">
    <location>
        <begin position="27"/>
        <end position="585"/>
    </location>
</feature>
<evidence type="ECO:0000256" key="2">
    <source>
        <dbReference type="SAM" id="SignalP"/>
    </source>
</evidence>
<dbReference type="EMBL" id="DQAY01000148">
    <property type="protein sequence ID" value="HCO26069.1"/>
    <property type="molecule type" value="Genomic_DNA"/>
</dbReference>
<feature type="region of interest" description="Disordered" evidence="1">
    <location>
        <begin position="481"/>
        <end position="570"/>
    </location>
</feature>
<dbReference type="Proteomes" id="UP000263642">
    <property type="component" value="Unassembled WGS sequence"/>
</dbReference>
<name>A0A3D3RB95_9PLAN</name>
<feature type="region of interest" description="Disordered" evidence="1">
    <location>
        <begin position="318"/>
        <end position="361"/>
    </location>
</feature>
<gene>
    <name evidence="3" type="ORF">DIT97_24705</name>
    <name evidence="4" type="ORF">GmarT_50480</name>
</gene>
<evidence type="ECO:0008006" key="7">
    <source>
        <dbReference type="Google" id="ProtNLM"/>
    </source>
</evidence>
<sequence length="585" mass="64543">MDCWHQTGIRLLIMFLLTGTFQGAHAQTVVREIGLQQEQVRQTAVVGLLGEFNRCAAYELSNQELRLSEVVSGAGGLTPDFSGVIRVIRGGRSSQDLFFNPDVDFPLMHGDVLIALKSSANVMNVSFSTSAQTAQLQKSSNSELIQIAILNLLDRPVIFGVRPEMADLAGILKCLRQPLEQYANLAESIKIIPPYRSRGNSDFKSRKLTSRFTSGTVIVLNSPQVLNLSMVPHSLPAPRRLRPAQSTNSNPFQETSAPGILDKTGSLNGEQAPELQKVTHPEEASSPSEDASLKVETNPPLLRGPMLQQTAASLAEVPNPVHPHSEEGNSTLPNEKPDEKTQLQADSASVPDLDLKAAPAPPVESIDARFDEDLSKYEETDESAESSFWPPGTAYILLAGIAFLLWKYLHKKPRKQVNASRAQTERDNDATIITQWEKLPPLPEKSLLEQILENQIPVIDETAQIPTQAFIYGRHQSRSLRVDKAEPTLKGPHFNQRSNRESKTPEQPEFSSAGTVIAPEKPPEKKRKQPAFRFDRSHQDSSKSDEAKQPPTDSSRLGHTSQSEKKGHYTILDRVLQAVQGVLPK</sequence>
<evidence type="ECO:0000313" key="5">
    <source>
        <dbReference type="Proteomes" id="UP000263642"/>
    </source>
</evidence>
<evidence type="ECO:0000313" key="4">
    <source>
        <dbReference type="EMBL" id="QEG19151.1"/>
    </source>
</evidence>
<feature type="compositionally biased region" description="Basic and acidic residues" evidence="1">
    <location>
        <begin position="533"/>
        <end position="548"/>
    </location>
</feature>
<feature type="compositionally biased region" description="Polar residues" evidence="1">
    <location>
        <begin position="551"/>
        <end position="561"/>
    </location>
</feature>
<dbReference type="Proteomes" id="UP000322887">
    <property type="component" value="Chromosome"/>
</dbReference>